<reference evidence="4" key="1">
    <citation type="submission" date="2016-10" db="EMBL/GenBank/DDBJ databases">
        <authorList>
            <person name="Varghese N."/>
            <person name="Submissions S."/>
        </authorList>
    </citation>
    <scope>NUCLEOTIDE SEQUENCE [LARGE SCALE GENOMIC DNA]</scope>
    <source>
        <strain evidence="4">DSM 25751</strain>
    </source>
</reference>
<dbReference type="AlphaFoldDB" id="A0A1H6TJX8"/>
<dbReference type="SUPFAM" id="SSF52038">
    <property type="entry name" value="Barstar-related"/>
    <property type="match status" value="1"/>
</dbReference>
<evidence type="ECO:0000313" key="3">
    <source>
        <dbReference type="EMBL" id="SEI80349.1"/>
    </source>
</evidence>
<comment type="similarity">
    <text evidence="1">Belongs to the barstar family.</text>
</comment>
<dbReference type="Gene3D" id="3.30.370.10">
    <property type="entry name" value="Barstar-like"/>
    <property type="match status" value="1"/>
</dbReference>
<proteinExistence type="inferred from homology"/>
<organism evidence="3 4">
    <name type="scientific">Alkalibacterium gilvum</name>
    <dbReference type="NCBI Taxonomy" id="1130080"/>
    <lineage>
        <taxon>Bacteria</taxon>
        <taxon>Bacillati</taxon>
        <taxon>Bacillota</taxon>
        <taxon>Bacilli</taxon>
        <taxon>Lactobacillales</taxon>
        <taxon>Carnobacteriaceae</taxon>
        <taxon>Alkalibacterium</taxon>
    </lineage>
</organism>
<gene>
    <name evidence="3" type="ORF">SAMN04488113_12127</name>
</gene>
<dbReference type="EMBL" id="FNYW01000021">
    <property type="protein sequence ID" value="SEI80349.1"/>
    <property type="molecule type" value="Genomic_DNA"/>
</dbReference>
<evidence type="ECO:0000256" key="1">
    <source>
        <dbReference type="ARBA" id="ARBA00006845"/>
    </source>
</evidence>
<dbReference type="STRING" id="1130080.SAMN04488113_12127"/>
<keyword evidence="4" id="KW-1185">Reference proteome</keyword>
<sequence>MQIVRLDGQFMRDAESTHHYIQEQLDLHGYFGQNLDALYDVLSVYDKEICIILTNEPLMHAFLGEYGQQLIQTFQDIDKINENIQFNVL</sequence>
<protein>
    <submittedName>
        <fullName evidence="3">Ribonuclease inhibitor</fullName>
    </submittedName>
</protein>
<evidence type="ECO:0000259" key="2">
    <source>
        <dbReference type="Pfam" id="PF01337"/>
    </source>
</evidence>
<dbReference type="RefSeq" id="WP_091634924.1">
    <property type="nucleotide sequence ID" value="NZ_FNYW01000021.1"/>
</dbReference>
<dbReference type="OrthoDB" id="7575400at2"/>
<evidence type="ECO:0000313" key="4">
    <source>
        <dbReference type="Proteomes" id="UP000198564"/>
    </source>
</evidence>
<accession>A0A1H6TJX8</accession>
<dbReference type="Proteomes" id="UP000198564">
    <property type="component" value="Unassembled WGS sequence"/>
</dbReference>
<feature type="domain" description="Barstar (barnase inhibitor)" evidence="2">
    <location>
        <begin position="1"/>
        <end position="87"/>
    </location>
</feature>
<dbReference type="InterPro" id="IPR000468">
    <property type="entry name" value="Barstar"/>
</dbReference>
<dbReference type="Pfam" id="PF01337">
    <property type="entry name" value="Barstar"/>
    <property type="match status" value="1"/>
</dbReference>
<dbReference type="InterPro" id="IPR035905">
    <property type="entry name" value="Barstar-like_sf"/>
</dbReference>
<name>A0A1H6TJX8_9LACT</name>